<comment type="caution">
    <text evidence="1">The sequence shown here is derived from an EMBL/GenBank/DDBJ whole genome shotgun (WGS) entry which is preliminary data.</text>
</comment>
<gene>
    <name evidence="1" type="ORF">COY33_00140</name>
</gene>
<evidence type="ECO:0000313" key="1">
    <source>
        <dbReference type="EMBL" id="PIZ44153.1"/>
    </source>
</evidence>
<dbReference type="EMBL" id="PFNK01000006">
    <property type="protein sequence ID" value="PIZ44153.1"/>
    <property type="molecule type" value="Genomic_DNA"/>
</dbReference>
<dbReference type="Proteomes" id="UP000229915">
    <property type="component" value="Unassembled WGS sequence"/>
</dbReference>
<reference evidence="2" key="1">
    <citation type="submission" date="2017-09" db="EMBL/GenBank/DDBJ databases">
        <title>Depth-based differentiation of microbial function through sediment-hosted aquifers and enrichment of novel symbionts in the deep terrestrial subsurface.</title>
        <authorList>
            <person name="Probst A.J."/>
            <person name="Ladd B."/>
            <person name="Jarett J.K."/>
            <person name="Geller-Mcgrath D.E."/>
            <person name="Sieber C.M.K."/>
            <person name="Emerson J.B."/>
            <person name="Anantharaman K."/>
            <person name="Thomas B.C."/>
            <person name="Malmstrom R."/>
            <person name="Stieglmeier M."/>
            <person name="Klingl A."/>
            <person name="Woyke T."/>
            <person name="Ryan C.M."/>
            <person name="Banfield J.F."/>
        </authorList>
    </citation>
    <scope>NUCLEOTIDE SEQUENCE [LARGE SCALE GENOMIC DNA]</scope>
</reference>
<name>A0A2M7TEP0_UNCKA</name>
<protein>
    <submittedName>
        <fullName evidence="1">Uncharacterized protein</fullName>
    </submittedName>
</protein>
<evidence type="ECO:0000313" key="2">
    <source>
        <dbReference type="Proteomes" id="UP000229915"/>
    </source>
</evidence>
<dbReference type="AlphaFoldDB" id="A0A2M7TEP0"/>
<proteinExistence type="predicted"/>
<sequence>MEMRHPSEIDLAENKEETTHERLMQEIALGVKTLQEAGVGISTVIWRGGSFYEDFEDKDNPENPFKDFDVLILTKNDPSDKEIIEAFNSAGSPFLSRTEDMYPDNPGLQIPGYIKVTRKENPKMGLDALVYHEEALPHLASTKEEQKTYREDWLLESIFRKEGDPRLPKTGMILYGQIPEGLESYLKENGLDPKIEKDEEFERKYL</sequence>
<organism evidence="1 2">
    <name type="scientific">candidate division WWE3 bacterium CG_4_10_14_0_2_um_filter_42_7</name>
    <dbReference type="NCBI Taxonomy" id="1975073"/>
    <lineage>
        <taxon>Bacteria</taxon>
        <taxon>Katanobacteria</taxon>
    </lineage>
</organism>
<accession>A0A2M7TEP0</accession>